<gene>
    <name evidence="3" type="ORF">J2S44_006365</name>
</gene>
<protein>
    <submittedName>
        <fullName evidence="3">Diguanylate cyclase (GGDEF)-like protein</fullName>
    </submittedName>
</protein>
<organism evidence="3 4">
    <name type="scientific">Catenuloplanes niger</name>
    <dbReference type="NCBI Taxonomy" id="587534"/>
    <lineage>
        <taxon>Bacteria</taxon>
        <taxon>Bacillati</taxon>
        <taxon>Actinomycetota</taxon>
        <taxon>Actinomycetes</taxon>
        <taxon>Micromonosporales</taxon>
        <taxon>Micromonosporaceae</taxon>
        <taxon>Catenuloplanes</taxon>
    </lineage>
</organism>
<dbReference type="SUPFAM" id="SSF55073">
    <property type="entry name" value="Nucleotide cyclase"/>
    <property type="match status" value="1"/>
</dbReference>
<evidence type="ECO:0000313" key="4">
    <source>
        <dbReference type="Proteomes" id="UP001183629"/>
    </source>
</evidence>
<dbReference type="SMART" id="SM00267">
    <property type="entry name" value="GGDEF"/>
    <property type="match status" value="1"/>
</dbReference>
<proteinExistence type="predicted"/>
<dbReference type="InterPro" id="IPR043128">
    <property type="entry name" value="Rev_trsase/Diguanyl_cyclase"/>
</dbReference>
<dbReference type="InterPro" id="IPR000160">
    <property type="entry name" value="GGDEF_dom"/>
</dbReference>
<dbReference type="PROSITE" id="PS50883">
    <property type="entry name" value="EAL"/>
    <property type="match status" value="1"/>
</dbReference>
<evidence type="ECO:0000259" key="1">
    <source>
        <dbReference type="PROSITE" id="PS50883"/>
    </source>
</evidence>
<dbReference type="CDD" id="cd01949">
    <property type="entry name" value="GGDEF"/>
    <property type="match status" value="1"/>
</dbReference>
<comment type="caution">
    <text evidence="3">The sequence shown here is derived from an EMBL/GenBank/DDBJ whole genome shotgun (WGS) entry which is preliminary data.</text>
</comment>
<feature type="domain" description="EAL" evidence="1">
    <location>
        <begin position="319"/>
        <end position="572"/>
    </location>
</feature>
<dbReference type="InterPro" id="IPR029787">
    <property type="entry name" value="Nucleotide_cyclase"/>
</dbReference>
<dbReference type="AlphaFoldDB" id="A0AAE3ZYI1"/>
<name>A0AAE3ZYI1_9ACTN</name>
<reference evidence="3 4" key="1">
    <citation type="submission" date="2023-07" db="EMBL/GenBank/DDBJ databases">
        <title>Sequencing the genomes of 1000 actinobacteria strains.</title>
        <authorList>
            <person name="Klenk H.-P."/>
        </authorList>
    </citation>
    <scope>NUCLEOTIDE SEQUENCE [LARGE SCALE GENOMIC DNA]</scope>
    <source>
        <strain evidence="3 4">DSM 44711</strain>
    </source>
</reference>
<dbReference type="PANTHER" id="PTHR33121">
    <property type="entry name" value="CYCLIC DI-GMP PHOSPHODIESTERASE PDEF"/>
    <property type="match status" value="1"/>
</dbReference>
<evidence type="ECO:0000259" key="2">
    <source>
        <dbReference type="PROSITE" id="PS50887"/>
    </source>
</evidence>
<dbReference type="InterPro" id="IPR001633">
    <property type="entry name" value="EAL_dom"/>
</dbReference>
<dbReference type="Gene3D" id="3.30.70.270">
    <property type="match status" value="1"/>
</dbReference>
<dbReference type="GO" id="GO:0071111">
    <property type="term" value="F:cyclic-guanylate-specific phosphodiesterase activity"/>
    <property type="evidence" value="ECO:0007669"/>
    <property type="project" value="InterPro"/>
</dbReference>
<dbReference type="Pfam" id="PF00990">
    <property type="entry name" value="GGDEF"/>
    <property type="match status" value="1"/>
</dbReference>
<keyword evidence="4" id="KW-1185">Reference proteome</keyword>
<accession>A0AAE3ZYI1</accession>
<dbReference type="RefSeq" id="WP_310421378.1">
    <property type="nucleotide sequence ID" value="NZ_JAVDYC010000001.1"/>
</dbReference>
<dbReference type="Gene3D" id="3.20.20.450">
    <property type="entry name" value="EAL domain"/>
    <property type="match status" value="1"/>
</dbReference>
<dbReference type="InterPro" id="IPR035919">
    <property type="entry name" value="EAL_sf"/>
</dbReference>
<dbReference type="SUPFAM" id="SSF141868">
    <property type="entry name" value="EAL domain-like"/>
    <property type="match status" value="1"/>
</dbReference>
<dbReference type="PANTHER" id="PTHR33121:SF70">
    <property type="entry name" value="SIGNALING PROTEIN YKOW"/>
    <property type="match status" value="1"/>
</dbReference>
<dbReference type="NCBIfam" id="TIGR00254">
    <property type="entry name" value="GGDEF"/>
    <property type="match status" value="1"/>
</dbReference>
<dbReference type="CDD" id="cd01948">
    <property type="entry name" value="EAL"/>
    <property type="match status" value="1"/>
</dbReference>
<dbReference type="InterPro" id="IPR050706">
    <property type="entry name" value="Cyclic-di-GMP_PDE-like"/>
</dbReference>
<dbReference type="EMBL" id="JAVDYC010000001">
    <property type="protein sequence ID" value="MDR7326115.1"/>
    <property type="molecule type" value="Genomic_DNA"/>
</dbReference>
<dbReference type="PROSITE" id="PS50887">
    <property type="entry name" value="GGDEF"/>
    <property type="match status" value="1"/>
</dbReference>
<feature type="domain" description="GGDEF" evidence="2">
    <location>
        <begin position="176"/>
        <end position="310"/>
    </location>
</feature>
<sequence>MWQPDETADLVRLAHAWTRATTAATFVPGPRRRTLDLLESFTVRLADALDEEPFDADAGYRVGQELVDARIAGPAVLGETIAVLTPGLLARTSTPTRVGALLGRLATGFTETLRERGAHAAESLRRAVEESRRREEAGIQRRLTNTLLYDPLTGLPNRSKLLDGLASVIDNALPGERAGLCLLDVDRFAAVTDTMGHERGDDLLRLVAQKLRAVAHRHRYYLHHIGSDRFAAVITGTAGPNDLIKAADLLLRALPDPYVVDGHAMPITGRAGIAETTAADATPESLLRAATIALGWAGQPGTGPVAVFDPDRNRVHVRRHELAAAMPGALDDGQFVLHFQPVVDLLDHRTAGVEALARWRLPATGLLPPADFVHLAEQTGLIRPLGAHLLEAACARGAEWHPSGVFVSVNLSPVQLADPGLVATVAAALDRTGLLPSRLQLELTGSTELSGHRDTLRGLADLGVRLAVDDFGTGSAGLADLAELPVSAVKLAPRFLRALDRADDPGDRDEPDDPTLLAGVIRLCHDLGITVTAVGVETDAQATALRRLACDLGQGFRFARPAPASDITRLLG</sequence>
<dbReference type="SMART" id="SM00052">
    <property type="entry name" value="EAL"/>
    <property type="match status" value="1"/>
</dbReference>
<evidence type="ECO:0000313" key="3">
    <source>
        <dbReference type="EMBL" id="MDR7326115.1"/>
    </source>
</evidence>
<dbReference type="Pfam" id="PF00563">
    <property type="entry name" value="EAL"/>
    <property type="match status" value="1"/>
</dbReference>
<dbReference type="Proteomes" id="UP001183629">
    <property type="component" value="Unassembled WGS sequence"/>
</dbReference>